<evidence type="ECO:0000259" key="4">
    <source>
        <dbReference type="PROSITE" id="PS51186"/>
    </source>
</evidence>
<dbReference type="InterPro" id="IPR016181">
    <property type="entry name" value="Acyl_CoA_acyltransferase"/>
</dbReference>
<evidence type="ECO:0000313" key="6">
    <source>
        <dbReference type="Proteomes" id="UP000297737"/>
    </source>
</evidence>
<dbReference type="AlphaFoldDB" id="A0A4Y9ELB4"/>
<dbReference type="Gene3D" id="3.40.630.30">
    <property type="match status" value="1"/>
</dbReference>
<evidence type="ECO:0000256" key="1">
    <source>
        <dbReference type="ARBA" id="ARBA00008694"/>
    </source>
</evidence>
<proteinExistence type="inferred from homology"/>
<evidence type="ECO:0000256" key="3">
    <source>
        <dbReference type="ARBA" id="ARBA00023315"/>
    </source>
</evidence>
<feature type="domain" description="N-acetyltransferase" evidence="4">
    <location>
        <begin position="3"/>
        <end position="158"/>
    </location>
</feature>
<evidence type="ECO:0000256" key="2">
    <source>
        <dbReference type="ARBA" id="ARBA00022679"/>
    </source>
</evidence>
<dbReference type="Pfam" id="PF00583">
    <property type="entry name" value="Acetyltransf_1"/>
    <property type="match status" value="1"/>
</dbReference>
<comment type="caution">
    <text evidence="5">The sequence shown here is derived from an EMBL/GenBank/DDBJ whole genome shotgun (WGS) entry which is preliminary data.</text>
</comment>
<organism evidence="5 6">
    <name type="scientific">Glacieibacterium arshaanense</name>
    <dbReference type="NCBI Taxonomy" id="2511025"/>
    <lineage>
        <taxon>Bacteria</taxon>
        <taxon>Pseudomonadati</taxon>
        <taxon>Pseudomonadota</taxon>
        <taxon>Alphaproteobacteria</taxon>
        <taxon>Sphingomonadales</taxon>
        <taxon>Sphingosinicellaceae</taxon>
        <taxon>Glacieibacterium</taxon>
    </lineage>
</organism>
<sequence length="158" mass="17268">MTLTIRDATPADVPQILQFAKDLATYEREPDAVSATEADIHEGLFGAKPLVEALIAEIDGVAQGFAIFFKTFSTWTGKPGFWLDDLYVNPDARGSGAGTALLKAIAALAVARGYARFDWWVLDWNTPSIGFYKAMGAKAMDEWTVYRLDGDTLDNAAR</sequence>
<dbReference type="EMBL" id="SIHO01000002">
    <property type="protein sequence ID" value="TFU02835.1"/>
    <property type="molecule type" value="Genomic_DNA"/>
</dbReference>
<dbReference type="InterPro" id="IPR051016">
    <property type="entry name" value="Diverse_Substrate_AcTransf"/>
</dbReference>
<dbReference type="PROSITE" id="PS51186">
    <property type="entry name" value="GNAT"/>
    <property type="match status" value="1"/>
</dbReference>
<accession>A0A4Y9ELB4</accession>
<protein>
    <submittedName>
        <fullName evidence="5">GNAT family N-acetyltransferase</fullName>
    </submittedName>
</protein>
<dbReference type="Proteomes" id="UP000297737">
    <property type="component" value="Unassembled WGS sequence"/>
</dbReference>
<gene>
    <name evidence="5" type="ORF">EUV02_06330</name>
</gene>
<dbReference type="GO" id="GO:0008080">
    <property type="term" value="F:N-acetyltransferase activity"/>
    <property type="evidence" value="ECO:0007669"/>
    <property type="project" value="UniProtKB-ARBA"/>
</dbReference>
<dbReference type="PANTHER" id="PTHR10545:SF29">
    <property type="entry name" value="GH14572P-RELATED"/>
    <property type="match status" value="1"/>
</dbReference>
<keyword evidence="3" id="KW-0012">Acyltransferase</keyword>
<dbReference type="RefSeq" id="WP_135245429.1">
    <property type="nucleotide sequence ID" value="NZ_SIHO01000002.1"/>
</dbReference>
<reference evidence="5 6" key="1">
    <citation type="submission" date="2019-02" db="EMBL/GenBank/DDBJ databases">
        <title>Polymorphobacter sp. isolated from the lake at the Tibet of China.</title>
        <authorList>
            <person name="Li A."/>
        </authorList>
    </citation>
    <scope>NUCLEOTIDE SEQUENCE [LARGE SCALE GENOMIC DNA]</scope>
    <source>
        <strain evidence="5 6">DJ1R-1</strain>
    </source>
</reference>
<dbReference type="PANTHER" id="PTHR10545">
    <property type="entry name" value="DIAMINE N-ACETYLTRANSFERASE"/>
    <property type="match status" value="1"/>
</dbReference>
<keyword evidence="6" id="KW-1185">Reference proteome</keyword>
<dbReference type="FunFam" id="3.40.630.30:FF:000064">
    <property type="entry name" value="GNAT family acetyltransferase"/>
    <property type="match status" value="1"/>
</dbReference>
<keyword evidence="2 5" id="KW-0808">Transferase</keyword>
<dbReference type="CDD" id="cd04301">
    <property type="entry name" value="NAT_SF"/>
    <property type="match status" value="1"/>
</dbReference>
<dbReference type="InterPro" id="IPR000182">
    <property type="entry name" value="GNAT_dom"/>
</dbReference>
<evidence type="ECO:0000313" key="5">
    <source>
        <dbReference type="EMBL" id="TFU02835.1"/>
    </source>
</evidence>
<dbReference type="OrthoDB" id="9805924at2"/>
<name>A0A4Y9ELB4_9SPHN</name>
<dbReference type="SUPFAM" id="SSF55729">
    <property type="entry name" value="Acyl-CoA N-acyltransferases (Nat)"/>
    <property type="match status" value="1"/>
</dbReference>
<comment type="similarity">
    <text evidence="1">Belongs to the acetyltransferase family.</text>
</comment>